<dbReference type="EMBL" id="UINC01036317">
    <property type="protein sequence ID" value="SVB30101.1"/>
    <property type="molecule type" value="Genomic_DNA"/>
</dbReference>
<gene>
    <name evidence="1" type="ORF">METZ01_LOCUS182955</name>
</gene>
<protein>
    <recommendedName>
        <fullName evidence="2">Pentapeptide repeat-containing protein</fullName>
    </recommendedName>
</protein>
<reference evidence="1" key="1">
    <citation type="submission" date="2018-05" db="EMBL/GenBank/DDBJ databases">
        <authorList>
            <person name="Lanie J.A."/>
            <person name="Ng W.-L."/>
            <person name="Kazmierczak K.M."/>
            <person name="Andrzejewski T.M."/>
            <person name="Davidsen T.M."/>
            <person name="Wayne K.J."/>
            <person name="Tettelin H."/>
            <person name="Glass J.I."/>
            <person name="Rusch D."/>
            <person name="Podicherti R."/>
            <person name="Tsui H.-C.T."/>
            <person name="Winkler M.E."/>
        </authorList>
    </citation>
    <scope>NUCLEOTIDE SEQUENCE</scope>
</reference>
<dbReference type="Gene3D" id="2.160.20.80">
    <property type="entry name" value="E3 ubiquitin-protein ligase SopA"/>
    <property type="match status" value="1"/>
</dbReference>
<evidence type="ECO:0000313" key="1">
    <source>
        <dbReference type="EMBL" id="SVB30101.1"/>
    </source>
</evidence>
<dbReference type="SUPFAM" id="SSF141571">
    <property type="entry name" value="Pentapeptide repeat-like"/>
    <property type="match status" value="1"/>
</dbReference>
<sequence length="49" mass="5001">MVISGPLAMDQSDLDTLLATKHCPKCDLSGADLSGTNLIGVNISGANLE</sequence>
<proteinExistence type="predicted"/>
<organism evidence="1">
    <name type="scientific">marine metagenome</name>
    <dbReference type="NCBI Taxonomy" id="408172"/>
    <lineage>
        <taxon>unclassified sequences</taxon>
        <taxon>metagenomes</taxon>
        <taxon>ecological metagenomes</taxon>
    </lineage>
</organism>
<dbReference type="InterPro" id="IPR001646">
    <property type="entry name" value="5peptide_repeat"/>
</dbReference>
<dbReference type="AlphaFoldDB" id="A0A382CX46"/>
<dbReference type="Pfam" id="PF00805">
    <property type="entry name" value="Pentapeptide"/>
    <property type="match status" value="1"/>
</dbReference>
<accession>A0A382CX46</accession>
<feature type="non-terminal residue" evidence="1">
    <location>
        <position position="49"/>
    </location>
</feature>
<evidence type="ECO:0008006" key="2">
    <source>
        <dbReference type="Google" id="ProtNLM"/>
    </source>
</evidence>
<name>A0A382CX46_9ZZZZ</name>